<evidence type="ECO:0000313" key="6">
    <source>
        <dbReference type="EMBL" id="MDP9763027.1"/>
    </source>
</evidence>
<evidence type="ECO:0000313" key="7">
    <source>
        <dbReference type="Proteomes" id="UP001232163"/>
    </source>
</evidence>
<protein>
    <submittedName>
        <fullName evidence="6">Branched-chain amino acid transport system substrate-binding protein</fullName>
    </submittedName>
</protein>
<dbReference type="Gene3D" id="3.40.50.2300">
    <property type="match status" value="2"/>
</dbReference>
<dbReference type="CDD" id="cd06342">
    <property type="entry name" value="PBP1_ABC_LIVBP-like"/>
    <property type="match status" value="1"/>
</dbReference>
<evidence type="ECO:0000256" key="2">
    <source>
        <dbReference type="ARBA" id="ARBA00022448"/>
    </source>
</evidence>
<dbReference type="Pfam" id="PF13458">
    <property type="entry name" value="Peripla_BP_6"/>
    <property type="match status" value="1"/>
</dbReference>
<keyword evidence="4" id="KW-0029">Amino-acid transport</keyword>
<reference evidence="6 7" key="1">
    <citation type="submission" date="2023-07" db="EMBL/GenBank/DDBJ databases">
        <title>Genomic Encyclopedia of Type Strains, Phase IV (KMG-IV): sequencing the most valuable type-strain genomes for metagenomic binning, comparative biology and taxonomic classification.</title>
        <authorList>
            <person name="Goeker M."/>
        </authorList>
    </citation>
    <scope>NUCLEOTIDE SEQUENCE [LARGE SCALE GENOMIC DNA]</scope>
    <source>
        <strain evidence="6 7">NIO-1023</strain>
    </source>
</reference>
<accession>A0ABT9M8X4</accession>
<organism evidence="6 7">
    <name type="scientific">Deinococcus enclensis</name>
    <dbReference type="NCBI Taxonomy" id="1049582"/>
    <lineage>
        <taxon>Bacteria</taxon>
        <taxon>Thermotogati</taxon>
        <taxon>Deinococcota</taxon>
        <taxon>Deinococci</taxon>
        <taxon>Deinococcales</taxon>
        <taxon>Deinococcaceae</taxon>
        <taxon>Deinococcus</taxon>
    </lineage>
</organism>
<evidence type="ECO:0000256" key="4">
    <source>
        <dbReference type="ARBA" id="ARBA00022970"/>
    </source>
</evidence>
<dbReference type="InterPro" id="IPR028082">
    <property type="entry name" value="Peripla_BP_I"/>
</dbReference>
<dbReference type="PANTHER" id="PTHR47151:SF2">
    <property type="entry name" value="AMINO ACID BINDING PROTEIN"/>
    <property type="match status" value="1"/>
</dbReference>
<evidence type="ECO:0000256" key="1">
    <source>
        <dbReference type="ARBA" id="ARBA00010062"/>
    </source>
</evidence>
<keyword evidence="3" id="KW-0732">Signal</keyword>
<feature type="domain" description="Leucine-binding protein" evidence="5">
    <location>
        <begin position="24"/>
        <end position="370"/>
    </location>
</feature>
<sequence>MTASRSLLLAAALTLGQAGALTVIKIATIGPLSGPQSFIGTQQRDGARMAVNEYKAQFKKLGFDLQLVPYDDQADPATGTAVARKIAADRSFLAVVGAVNSGVSIPVSLALRPARLAMVTSSSTANEFTDRGLSNVNRIVPRDDAQGPAGADFLAGTLKAKSVYIINDRTAYGAGLAGEVAKRLTARGVKVITNEGTEEKSDFSSLIAKIKLRRPDAIYFGGIYSQAGVFLKQLREAGLTLPMVGGDGFDASELAKIAGKSADNVYYTTIAAPVESQPATKAFGQRFKAAYKADAQPYAVSAYDAGRVVAQGVLNAVKAAGNKLPSRAQVEGAIRRGSYGAGLLSGPVQFNSAGDRKAAKLYVIRVSGGGAPEPTTCGSARAPRPVGLTR</sequence>
<dbReference type="PANTHER" id="PTHR47151">
    <property type="entry name" value="LEU/ILE/VAL-BINDING ABC TRANSPORTER SUBUNIT"/>
    <property type="match status" value="1"/>
</dbReference>
<name>A0ABT9M8X4_9DEIO</name>
<comment type="similarity">
    <text evidence="1">Belongs to the leucine-binding protein family.</text>
</comment>
<comment type="caution">
    <text evidence="6">The sequence shown here is derived from an EMBL/GenBank/DDBJ whole genome shotgun (WGS) entry which is preliminary data.</text>
</comment>
<keyword evidence="2" id="KW-0813">Transport</keyword>
<dbReference type="RefSeq" id="WP_307463737.1">
    <property type="nucleotide sequence ID" value="NZ_JAURUR010000001.1"/>
</dbReference>
<evidence type="ECO:0000256" key="3">
    <source>
        <dbReference type="ARBA" id="ARBA00022729"/>
    </source>
</evidence>
<gene>
    <name evidence="6" type="ORF">QO006_000440</name>
</gene>
<dbReference type="InterPro" id="IPR028081">
    <property type="entry name" value="Leu-bd"/>
</dbReference>
<dbReference type="PRINTS" id="PR00337">
    <property type="entry name" value="LEUILEVALBP"/>
</dbReference>
<dbReference type="EMBL" id="JAURUR010000001">
    <property type="protein sequence ID" value="MDP9763027.1"/>
    <property type="molecule type" value="Genomic_DNA"/>
</dbReference>
<proteinExistence type="inferred from homology"/>
<dbReference type="Proteomes" id="UP001232163">
    <property type="component" value="Unassembled WGS sequence"/>
</dbReference>
<keyword evidence="7" id="KW-1185">Reference proteome</keyword>
<dbReference type="SUPFAM" id="SSF53822">
    <property type="entry name" value="Periplasmic binding protein-like I"/>
    <property type="match status" value="1"/>
</dbReference>
<evidence type="ECO:0000259" key="5">
    <source>
        <dbReference type="Pfam" id="PF13458"/>
    </source>
</evidence>
<dbReference type="InterPro" id="IPR000709">
    <property type="entry name" value="Leu_Ile_Val-bd"/>
</dbReference>